<accession>A0ABQ4N690</accession>
<keyword evidence="2" id="KW-1185">Reference proteome</keyword>
<protein>
    <recommendedName>
        <fullName evidence="3">DUF3892 domain-containing protein</fullName>
    </recommendedName>
</protein>
<reference evidence="1 2" key="1">
    <citation type="submission" date="2021-04" db="EMBL/GenBank/DDBJ databases">
        <title>Draft genome sequence of Paenibacillus cisolokensis, LC2-13A.</title>
        <authorList>
            <person name="Uke A."/>
            <person name="Chhe C."/>
            <person name="Baramee S."/>
            <person name="Kosugi A."/>
        </authorList>
    </citation>
    <scope>NUCLEOTIDE SEQUENCE [LARGE SCALE GENOMIC DNA]</scope>
    <source>
        <strain evidence="1 2">LC2-13A</strain>
    </source>
</reference>
<dbReference type="RefSeq" id="WP_213528752.1">
    <property type="nucleotide sequence ID" value="NZ_BOVJ01000068.1"/>
</dbReference>
<evidence type="ECO:0000313" key="1">
    <source>
        <dbReference type="EMBL" id="GIQ63666.1"/>
    </source>
</evidence>
<sequence length="82" mass="9533">MNTYIIESIRDIDGGPHERDERRRGQRVQIVTLTVGERFIAYYVDEGTYLRTSLVRSVLTGDNVLKVRTENSVYTLRKEAIE</sequence>
<organism evidence="1 2">
    <name type="scientific">Paenibacillus cisolokensis</name>
    <dbReference type="NCBI Taxonomy" id="1658519"/>
    <lineage>
        <taxon>Bacteria</taxon>
        <taxon>Bacillati</taxon>
        <taxon>Bacillota</taxon>
        <taxon>Bacilli</taxon>
        <taxon>Bacillales</taxon>
        <taxon>Paenibacillaceae</taxon>
        <taxon>Paenibacillus</taxon>
    </lineage>
</organism>
<dbReference type="EMBL" id="BOVJ01000068">
    <property type="protein sequence ID" value="GIQ63666.1"/>
    <property type="molecule type" value="Genomic_DNA"/>
</dbReference>
<gene>
    <name evidence="1" type="ORF">PACILC2_22340</name>
</gene>
<comment type="caution">
    <text evidence="1">The sequence shown here is derived from an EMBL/GenBank/DDBJ whole genome shotgun (WGS) entry which is preliminary data.</text>
</comment>
<evidence type="ECO:0000313" key="2">
    <source>
        <dbReference type="Proteomes" id="UP000680304"/>
    </source>
</evidence>
<name>A0ABQ4N690_9BACL</name>
<proteinExistence type="predicted"/>
<evidence type="ECO:0008006" key="3">
    <source>
        <dbReference type="Google" id="ProtNLM"/>
    </source>
</evidence>
<dbReference type="Proteomes" id="UP000680304">
    <property type="component" value="Unassembled WGS sequence"/>
</dbReference>